<sequence>MDEGHNFMEGYWASHIEGYKKSGEYQQEVTKIAIPFLEYGFTACKEQFASQGYPPTWEEPSFLHIGVSMVNAPNPFANPQTSVDS</sequence>
<name>A0AAW2UTM3_9LAMI</name>
<gene>
    <name evidence="1" type="ORF">Slati_3056700</name>
</gene>
<dbReference type="EMBL" id="JACGWN010000011">
    <property type="protein sequence ID" value="KAL0420338.1"/>
    <property type="molecule type" value="Genomic_DNA"/>
</dbReference>
<reference evidence="1" key="2">
    <citation type="journal article" date="2024" name="Plant">
        <title>Genomic evolution and insights into agronomic trait innovations of Sesamum species.</title>
        <authorList>
            <person name="Miao H."/>
            <person name="Wang L."/>
            <person name="Qu L."/>
            <person name="Liu H."/>
            <person name="Sun Y."/>
            <person name="Le M."/>
            <person name="Wang Q."/>
            <person name="Wei S."/>
            <person name="Zheng Y."/>
            <person name="Lin W."/>
            <person name="Duan Y."/>
            <person name="Cao H."/>
            <person name="Xiong S."/>
            <person name="Wang X."/>
            <person name="Wei L."/>
            <person name="Li C."/>
            <person name="Ma Q."/>
            <person name="Ju M."/>
            <person name="Zhao R."/>
            <person name="Li G."/>
            <person name="Mu C."/>
            <person name="Tian Q."/>
            <person name="Mei H."/>
            <person name="Zhang T."/>
            <person name="Gao T."/>
            <person name="Zhang H."/>
        </authorList>
    </citation>
    <scope>NUCLEOTIDE SEQUENCE</scope>
    <source>
        <strain evidence="1">KEN1</strain>
    </source>
</reference>
<evidence type="ECO:0000313" key="1">
    <source>
        <dbReference type="EMBL" id="KAL0420338.1"/>
    </source>
</evidence>
<proteinExistence type="predicted"/>
<accession>A0AAW2UTM3</accession>
<reference evidence="1" key="1">
    <citation type="submission" date="2020-06" db="EMBL/GenBank/DDBJ databases">
        <authorList>
            <person name="Li T."/>
            <person name="Hu X."/>
            <person name="Zhang T."/>
            <person name="Song X."/>
            <person name="Zhang H."/>
            <person name="Dai N."/>
            <person name="Sheng W."/>
            <person name="Hou X."/>
            <person name="Wei L."/>
        </authorList>
    </citation>
    <scope>NUCLEOTIDE SEQUENCE</scope>
    <source>
        <strain evidence="1">KEN1</strain>
        <tissue evidence="1">Leaf</tissue>
    </source>
</reference>
<comment type="caution">
    <text evidence="1">The sequence shown here is derived from an EMBL/GenBank/DDBJ whole genome shotgun (WGS) entry which is preliminary data.</text>
</comment>
<protein>
    <submittedName>
        <fullName evidence="1">Uncharacterized protein</fullName>
    </submittedName>
</protein>
<organism evidence="1">
    <name type="scientific">Sesamum latifolium</name>
    <dbReference type="NCBI Taxonomy" id="2727402"/>
    <lineage>
        <taxon>Eukaryota</taxon>
        <taxon>Viridiplantae</taxon>
        <taxon>Streptophyta</taxon>
        <taxon>Embryophyta</taxon>
        <taxon>Tracheophyta</taxon>
        <taxon>Spermatophyta</taxon>
        <taxon>Magnoliopsida</taxon>
        <taxon>eudicotyledons</taxon>
        <taxon>Gunneridae</taxon>
        <taxon>Pentapetalae</taxon>
        <taxon>asterids</taxon>
        <taxon>lamiids</taxon>
        <taxon>Lamiales</taxon>
        <taxon>Pedaliaceae</taxon>
        <taxon>Sesamum</taxon>
    </lineage>
</organism>
<dbReference type="AlphaFoldDB" id="A0AAW2UTM3"/>